<keyword evidence="6" id="KW-1185">Reference proteome</keyword>
<comment type="similarity">
    <text evidence="4">Belongs to the HAD-like hydrolase superfamily. MasA/MtnC family.</text>
</comment>
<evidence type="ECO:0000313" key="6">
    <source>
        <dbReference type="Proteomes" id="UP000268313"/>
    </source>
</evidence>
<keyword evidence="4" id="KW-0479">Metal-binding</keyword>
<accession>A0A3A8KFJ8</accession>
<dbReference type="Gene3D" id="1.10.720.60">
    <property type="match status" value="1"/>
</dbReference>
<evidence type="ECO:0000256" key="4">
    <source>
        <dbReference type="HAMAP-Rule" id="MF_01681"/>
    </source>
</evidence>
<dbReference type="InterPro" id="IPR023943">
    <property type="entry name" value="Enolase-ppase_E1"/>
</dbReference>
<gene>
    <name evidence="4 5" type="primary">mtnC</name>
    <name evidence="5" type="ORF">D7X32_06285</name>
</gene>
<reference evidence="6" key="1">
    <citation type="submission" date="2018-09" db="EMBL/GenBank/DDBJ databases">
        <authorList>
            <person name="Livingstone P.G."/>
            <person name="Whitworth D.E."/>
        </authorList>
    </citation>
    <scope>NUCLEOTIDE SEQUENCE [LARGE SCALE GENOMIC DNA]</scope>
    <source>
        <strain evidence="6">CA043D</strain>
    </source>
</reference>
<evidence type="ECO:0000256" key="3">
    <source>
        <dbReference type="ARBA" id="ARBA00023167"/>
    </source>
</evidence>
<dbReference type="UniPathway" id="UPA00904">
    <property type="reaction ID" value="UER00876"/>
</dbReference>
<name>A0A3A8KFJ8_9BACT</name>
<dbReference type="HAMAP" id="MF_01681">
    <property type="entry name" value="Salvage_MtnC"/>
    <property type="match status" value="1"/>
</dbReference>
<keyword evidence="1 4" id="KW-0028">Amino-acid biosynthesis</keyword>
<dbReference type="InterPro" id="IPR036412">
    <property type="entry name" value="HAD-like_sf"/>
</dbReference>
<dbReference type="EMBL" id="RAWE01000013">
    <property type="protein sequence ID" value="RKH06087.1"/>
    <property type="molecule type" value="Genomic_DNA"/>
</dbReference>
<dbReference type="OrthoDB" id="9797416at2"/>
<comment type="subunit">
    <text evidence="4">Monomer.</text>
</comment>
<dbReference type="InterPro" id="IPR006439">
    <property type="entry name" value="HAD-SF_hydro_IA"/>
</dbReference>
<comment type="pathway">
    <text evidence="4">Amino-acid biosynthesis; L-methionine biosynthesis via salvage pathway; L-methionine from S-methyl-5-thio-alpha-D-ribose 1-phosphate: step 4/6.</text>
</comment>
<organism evidence="5 6">
    <name type="scientific">Corallococcus carmarthensis</name>
    <dbReference type="NCBI Taxonomy" id="2316728"/>
    <lineage>
        <taxon>Bacteria</taxon>
        <taxon>Pseudomonadati</taxon>
        <taxon>Myxococcota</taxon>
        <taxon>Myxococcia</taxon>
        <taxon>Myxococcales</taxon>
        <taxon>Cystobacterineae</taxon>
        <taxon>Myxococcaceae</taxon>
        <taxon>Corallococcus</taxon>
    </lineage>
</organism>
<sequence>MSAPKAIVTDIEGTTSSIAFVKDVLFPFARKHLAEYVATHGQQAAVRQCLSDARTLAGEPGLGDVGTVALLQRWLDEDRKATPLKTLQGLIWADGYARGELKGHVHADAARALREWHGKGLRLYVYSSGSIAAQKLIFGYSVAGDLTPVFSGYFDTTTGTKVEAPSYTKIAQALELPPGDILFLSDNVAELDAAKQAGMRTAALDRGEVALPPGHGHPVFHDFTSLDPFARVS</sequence>
<evidence type="ECO:0000313" key="5">
    <source>
        <dbReference type="EMBL" id="RKH06087.1"/>
    </source>
</evidence>
<keyword evidence="3 4" id="KW-0486">Methionine biosynthesis</keyword>
<dbReference type="EC" id="3.1.3.77" evidence="4"/>
<dbReference type="Gene3D" id="3.40.50.1000">
    <property type="entry name" value="HAD superfamily/HAD-like"/>
    <property type="match status" value="1"/>
</dbReference>
<comment type="function">
    <text evidence="4">Bifunctional enzyme that catalyzes the enolization of 2,3-diketo-5-methylthiopentyl-1-phosphate (DK-MTP-1-P) into the intermediate 2-hydroxy-3-keto-5-methylthiopentenyl-1-phosphate (HK-MTPenyl-1-P), which is then dephosphorylated to form the acireductone 1,2-dihydroxy-3-keto-5-methylthiopentene (DHK-MTPene).</text>
</comment>
<keyword evidence="2 4" id="KW-0378">Hydrolase</keyword>
<dbReference type="GO" id="GO:0043874">
    <property type="term" value="F:acireductone synthase activity"/>
    <property type="evidence" value="ECO:0007669"/>
    <property type="project" value="UniProtKB-EC"/>
</dbReference>
<dbReference type="PANTHER" id="PTHR20371:SF1">
    <property type="entry name" value="ENOLASE-PHOSPHATASE E1"/>
    <property type="match status" value="1"/>
</dbReference>
<keyword evidence="4" id="KW-0460">Magnesium</keyword>
<dbReference type="GO" id="GO:0019509">
    <property type="term" value="P:L-methionine salvage from methylthioadenosine"/>
    <property type="evidence" value="ECO:0007669"/>
    <property type="project" value="UniProtKB-UniRule"/>
</dbReference>
<dbReference type="GO" id="GO:0043716">
    <property type="term" value="F:2-hydroxy-3-keto-5-methylthiopentenyl-1-phosphate phosphatase activity"/>
    <property type="evidence" value="ECO:0007669"/>
    <property type="project" value="UniProtKB-UniRule"/>
</dbReference>
<dbReference type="SFLD" id="SFLDS00003">
    <property type="entry name" value="Haloacid_Dehalogenase"/>
    <property type="match status" value="1"/>
</dbReference>
<proteinExistence type="inferred from homology"/>
<dbReference type="SFLD" id="SFLDG01133">
    <property type="entry name" value="C1.5.4:_Enolase-phosphatase_Li"/>
    <property type="match status" value="1"/>
</dbReference>
<protein>
    <recommendedName>
        <fullName evidence="4">Enolase-phosphatase E1</fullName>
        <ecNumber evidence="4">3.1.3.77</ecNumber>
    </recommendedName>
    <alternativeName>
        <fullName evidence="4">2,3-diketo-5-methylthio-1-phosphopentane phosphatase</fullName>
    </alternativeName>
</protein>
<comment type="pathway">
    <text evidence="4">Amino-acid biosynthesis; L-methionine biosynthesis via salvage pathway; L-methionine from S-methyl-5-thio-alpha-D-ribose 1-phosphate: step 3/6.</text>
</comment>
<dbReference type="NCBIfam" id="TIGR01691">
    <property type="entry name" value="enolase-ppase"/>
    <property type="match status" value="1"/>
</dbReference>
<dbReference type="SFLD" id="SFLDG01129">
    <property type="entry name" value="C1.5:_HAD__Beta-PGM__Phosphata"/>
    <property type="match status" value="1"/>
</dbReference>
<dbReference type="GO" id="GO:0000287">
    <property type="term" value="F:magnesium ion binding"/>
    <property type="evidence" value="ECO:0007669"/>
    <property type="project" value="UniProtKB-UniRule"/>
</dbReference>
<dbReference type="RefSeq" id="WP_120601585.1">
    <property type="nucleotide sequence ID" value="NZ_JABFJX010000030.1"/>
</dbReference>
<dbReference type="PRINTS" id="PR00413">
    <property type="entry name" value="HADHALOGNASE"/>
</dbReference>
<comment type="cofactor">
    <cofactor evidence="4">
        <name>Mg(2+)</name>
        <dbReference type="ChEBI" id="CHEBI:18420"/>
    </cofactor>
    <text evidence="4">Binds 1 Mg(2+) ion per subunit.</text>
</comment>
<evidence type="ECO:0000256" key="1">
    <source>
        <dbReference type="ARBA" id="ARBA00022605"/>
    </source>
</evidence>
<comment type="catalytic activity">
    <reaction evidence="4">
        <text>5-methylsulfanyl-2,3-dioxopentyl phosphate + H2O = 1,2-dihydroxy-5-(methylsulfanyl)pent-1-en-3-one + phosphate</text>
        <dbReference type="Rhea" id="RHEA:21700"/>
        <dbReference type="ChEBI" id="CHEBI:15377"/>
        <dbReference type="ChEBI" id="CHEBI:43474"/>
        <dbReference type="ChEBI" id="CHEBI:49252"/>
        <dbReference type="ChEBI" id="CHEBI:58828"/>
        <dbReference type="EC" id="3.1.3.77"/>
    </reaction>
</comment>
<dbReference type="AlphaFoldDB" id="A0A3A8KFJ8"/>
<dbReference type="Proteomes" id="UP000268313">
    <property type="component" value="Unassembled WGS sequence"/>
</dbReference>
<dbReference type="SUPFAM" id="SSF56784">
    <property type="entry name" value="HAD-like"/>
    <property type="match status" value="1"/>
</dbReference>
<dbReference type="InterPro" id="IPR023214">
    <property type="entry name" value="HAD_sf"/>
</dbReference>
<dbReference type="SFLD" id="SFLDF00044">
    <property type="entry name" value="enolase-phosphatase"/>
    <property type="match status" value="1"/>
</dbReference>
<dbReference type="Pfam" id="PF00702">
    <property type="entry name" value="Hydrolase"/>
    <property type="match status" value="1"/>
</dbReference>
<dbReference type="PANTHER" id="PTHR20371">
    <property type="entry name" value="ENOLASE-PHOSPHATASE E1"/>
    <property type="match status" value="1"/>
</dbReference>
<dbReference type="CDD" id="cd01629">
    <property type="entry name" value="HAD_EP"/>
    <property type="match status" value="1"/>
</dbReference>
<comment type="caution">
    <text evidence="5">The sequence shown here is derived from an EMBL/GenBank/DDBJ whole genome shotgun (WGS) entry which is preliminary data.</text>
</comment>
<dbReference type="GO" id="GO:0043715">
    <property type="term" value="F:2,3-diketo-5-methylthiopentyl-1-phosphate enolase activity"/>
    <property type="evidence" value="ECO:0007669"/>
    <property type="project" value="UniProtKB-UniRule"/>
</dbReference>
<evidence type="ECO:0000256" key="2">
    <source>
        <dbReference type="ARBA" id="ARBA00022801"/>
    </source>
</evidence>